<keyword evidence="4" id="KW-0966">Cell projection</keyword>
<dbReference type="AlphaFoldDB" id="A0A5J4L6Z3"/>
<sequence>MKINTTRFGEIEIEEGKIIEFPLGIPGFAHLKRYILLDYKDPIKWLHAVDDPDIAFIVAEPFVLFPDYSLTIEDDIEEFLEIKDALDTAILVILNVTEGQLNANLKAPIVVNTSKFKAMQIILDDDRYSFRVPVSSIPSAND</sequence>
<dbReference type="GO" id="GO:0044780">
    <property type="term" value="P:bacterial-type flagellum assembly"/>
    <property type="evidence" value="ECO:0007669"/>
    <property type="project" value="InterPro"/>
</dbReference>
<keyword evidence="4" id="KW-0969">Cilium</keyword>
<accession>A0A5J4L6Z3</accession>
<dbReference type="EMBL" id="BLAB01000001">
    <property type="protein sequence ID" value="GER94497.1"/>
    <property type="molecule type" value="Genomic_DNA"/>
</dbReference>
<keyword evidence="2" id="KW-1005">Bacterial flagellum biogenesis</keyword>
<comment type="caution">
    <text evidence="4">The sequence shown here is derived from an EMBL/GenBank/DDBJ whole genome shotgun (WGS) entry which is preliminary data.</text>
</comment>
<reference evidence="4" key="1">
    <citation type="submission" date="2019-10" db="EMBL/GenBank/DDBJ databases">
        <title>Metagenomic sequencing of thiosulfate-disproportionating enrichment culture.</title>
        <authorList>
            <person name="Umezawa K."/>
            <person name="Kojima H."/>
            <person name="Fukui M."/>
        </authorList>
    </citation>
    <scope>NUCLEOTIDE SEQUENCE</scope>
    <source>
        <strain evidence="4">45J</strain>
    </source>
</reference>
<dbReference type="InterPro" id="IPR024046">
    <property type="entry name" value="Flagellar_assmbl_FliW_dom_sf"/>
</dbReference>
<dbReference type="GO" id="GO:0006417">
    <property type="term" value="P:regulation of translation"/>
    <property type="evidence" value="ECO:0007669"/>
    <property type="project" value="UniProtKB-KW"/>
</dbReference>
<name>A0A5J4L6Z3_9ZZZZ</name>
<keyword evidence="3" id="KW-0810">Translation regulation</keyword>
<keyword evidence="4" id="KW-0282">Flagellum</keyword>
<evidence type="ECO:0000313" key="4">
    <source>
        <dbReference type="EMBL" id="GER94497.1"/>
    </source>
</evidence>
<dbReference type="Gene3D" id="2.30.290.10">
    <property type="entry name" value="BH3618-like"/>
    <property type="match status" value="1"/>
</dbReference>
<dbReference type="HAMAP" id="MF_01185">
    <property type="entry name" value="FliW"/>
    <property type="match status" value="1"/>
</dbReference>
<gene>
    <name evidence="4" type="ORF">A45J_2260</name>
</gene>
<organism evidence="4">
    <name type="scientific">hot springs metagenome</name>
    <dbReference type="NCBI Taxonomy" id="433727"/>
    <lineage>
        <taxon>unclassified sequences</taxon>
        <taxon>metagenomes</taxon>
        <taxon>ecological metagenomes</taxon>
    </lineage>
</organism>
<evidence type="ECO:0000256" key="1">
    <source>
        <dbReference type="ARBA" id="ARBA00022490"/>
    </source>
</evidence>
<dbReference type="Pfam" id="PF02623">
    <property type="entry name" value="FliW"/>
    <property type="match status" value="1"/>
</dbReference>
<keyword evidence="1" id="KW-0963">Cytoplasm</keyword>
<dbReference type="SUPFAM" id="SSF141457">
    <property type="entry name" value="BH3618-like"/>
    <property type="match status" value="1"/>
</dbReference>
<evidence type="ECO:0000256" key="3">
    <source>
        <dbReference type="ARBA" id="ARBA00022845"/>
    </source>
</evidence>
<dbReference type="InterPro" id="IPR003775">
    <property type="entry name" value="Flagellar_assembly_factor_FliW"/>
</dbReference>
<dbReference type="PANTHER" id="PTHR39190">
    <property type="entry name" value="FLAGELLAR ASSEMBLY FACTOR FLIW"/>
    <property type="match status" value="1"/>
</dbReference>
<dbReference type="PANTHER" id="PTHR39190:SF1">
    <property type="entry name" value="FLAGELLAR ASSEMBLY FACTOR FLIW"/>
    <property type="match status" value="1"/>
</dbReference>
<protein>
    <submittedName>
        <fullName evidence="4">Flagellar assembly protein FliW</fullName>
    </submittedName>
</protein>
<evidence type="ECO:0000256" key="2">
    <source>
        <dbReference type="ARBA" id="ARBA00022795"/>
    </source>
</evidence>
<proteinExistence type="inferred from homology"/>